<sequence>MSEHTLQALLARMRDKPVTLGWGAIAAFSRDRINHLLRHQYVSGLSDFRLMPPFSGTVSLTEEQSMLATFRNLTFGAPRISFEPAALPMARVRLSVEVIGGSFSLVQNLMDSMPRLLTCFDFTEADGFTLAMDLDLSTLVGDVDRRGRFVLDLEKGERPLCNVLVEERAQKTMGALLLDFIKQQPRSRRIFEMGLMDLNGYNPLSPREIHVYSQPAPGSTDGDGALLLFTRLKGIDSNGGEPAHNDDFPYLIPSDMSKGGEPLYNATLVLNAELRDWVGERPLEVLERLGFPARNQFSETPDGRHEPHDLLVLGKIQPAQQSAVIEPLLGAVKPGQERQFQVRAADGSLVTNVQWSTRSLGSPISAGSISSSGLYTAPAEKRMGQDSVPAVVTAKYMIDGTPYESSAMVLGRFELMSVQPRAQSLLSGREPVDIHVSSQSGGELEWTLLAPGIGSLQVQGPGHAVYTPPDKVDTLINVQKIQCRDKLSGETIESTMIVLGGSPGALVEPVFVPSVARGQTASFSTDIEAQYQRWSVIGEGSVDAHGVFTPPDQATSVISLVLCQLVYEDRVLATGYAVVQLSARKELPHWSKLETFKIRAPNNLTRAYANGYQQIPLVVEVETTTVDFDGDQYEVPLDDAEVASIRLVDMYTGDDIGFLADEQEGIEYGSGQVSFTHKYANRFALFPVTAAGPLQRQPVPVPRNGRTRYRELYLHTTVRDPQKVFVRFTDKFGGVWESTDKGDEDTSIELTGVEPPFVDPVVGPGHDFDIVRDRVWQGPPGGEDPDSDDDFDYYMDSLDYWYINYQSLGRPILFATLQIEENCSTMQWESEQMAETFFSYTGYAFYPYPFPGYNAPPSRLSFDTYFQRLGRDALGTPIREEFEADFTPSPGQLLVSNHRVADMRYWYDDMAGGDPNKRFREKLDKPVIFVLLDVYGNRHRLAVGYESPTKEDSRNTLVLKIQ</sequence>
<evidence type="ECO:0000313" key="1">
    <source>
        <dbReference type="EMBL" id="OAI94183.1"/>
    </source>
</evidence>
<dbReference type="EMBL" id="LUCV01000007">
    <property type="protein sequence ID" value="OAI94183.1"/>
    <property type="molecule type" value="Genomic_DNA"/>
</dbReference>
<dbReference type="RefSeq" id="WP_064301800.1">
    <property type="nucleotide sequence ID" value="NZ_LUCV01000007.1"/>
</dbReference>
<name>A0A177STB6_PSEPU</name>
<proteinExistence type="predicted"/>
<dbReference type="Proteomes" id="UP000077752">
    <property type="component" value="Unassembled WGS sequence"/>
</dbReference>
<dbReference type="AlphaFoldDB" id="A0A177STB6"/>
<comment type="caution">
    <text evidence="1">The sequence shown here is derived from an EMBL/GenBank/DDBJ whole genome shotgun (WGS) entry which is preliminary data.</text>
</comment>
<evidence type="ECO:0000313" key="2">
    <source>
        <dbReference type="Proteomes" id="UP000077752"/>
    </source>
</evidence>
<protein>
    <recommendedName>
        <fullName evidence="3">Imidazoleglycerol-phosphate synthase</fullName>
    </recommendedName>
</protein>
<organism evidence="1 2">
    <name type="scientific">Pseudomonas putida</name>
    <name type="common">Arthrobacter siderocapsulatus</name>
    <dbReference type="NCBI Taxonomy" id="303"/>
    <lineage>
        <taxon>Bacteria</taxon>
        <taxon>Pseudomonadati</taxon>
        <taxon>Pseudomonadota</taxon>
        <taxon>Gammaproteobacteria</taxon>
        <taxon>Pseudomonadales</taxon>
        <taxon>Pseudomonadaceae</taxon>
        <taxon>Pseudomonas</taxon>
    </lineage>
</organism>
<accession>A0A177STB6</accession>
<reference evidence="1 2" key="1">
    <citation type="submission" date="2016-03" db="EMBL/GenBank/DDBJ databases">
        <title>Draft Genome Assembly of Pseudomonas putida strain CBF10-2.</title>
        <authorList>
            <person name="Iyer R.S."/>
            <person name="Damania A."/>
        </authorList>
    </citation>
    <scope>NUCLEOTIDE SEQUENCE [LARGE SCALE GENOMIC DNA]</scope>
    <source>
        <strain evidence="1 2">CBF10-2</strain>
    </source>
</reference>
<gene>
    <name evidence="1" type="ORF">AYO28_09975</name>
</gene>
<evidence type="ECO:0008006" key="3">
    <source>
        <dbReference type="Google" id="ProtNLM"/>
    </source>
</evidence>